<reference evidence="7 8" key="1">
    <citation type="submission" date="2024-02" db="EMBL/GenBank/DDBJ databases">
        <authorList>
            <person name="Daric V."/>
            <person name="Darras S."/>
        </authorList>
    </citation>
    <scope>NUCLEOTIDE SEQUENCE [LARGE SCALE GENOMIC DNA]</scope>
</reference>
<dbReference type="InterPro" id="IPR001180">
    <property type="entry name" value="CNH_dom"/>
</dbReference>
<organism evidence="7 8">
    <name type="scientific">Clavelina lepadiformis</name>
    <name type="common">Light-bulb sea squirt</name>
    <name type="synonym">Ascidia lepadiformis</name>
    <dbReference type="NCBI Taxonomy" id="159417"/>
    <lineage>
        <taxon>Eukaryota</taxon>
        <taxon>Metazoa</taxon>
        <taxon>Chordata</taxon>
        <taxon>Tunicata</taxon>
        <taxon>Ascidiacea</taxon>
        <taxon>Aplousobranchia</taxon>
        <taxon>Clavelinidae</taxon>
        <taxon>Clavelina</taxon>
    </lineage>
</organism>
<dbReference type="PROSITE" id="PS50219">
    <property type="entry name" value="CNH"/>
    <property type="match status" value="1"/>
</dbReference>
<dbReference type="PANTHER" id="PTHR12894">
    <property type="entry name" value="CNH DOMAIN CONTAINING"/>
    <property type="match status" value="1"/>
</dbReference>
<dbReference type="PROSITE" id="PS50236">
    <property type="entry name" value="CHCR"/>
    <property type="match status" value="1"/>
</dbReference>
<evidence type="ECO:0000256" key="4">
    <source>
        <dbReference type="ARBA" id="ARBA00022927"/>
    </source>
</evidence>
<keyword evidence="4" id="KW-0653">Protein transport</keyword>
<evidence type="ECO:0000313" key="8">
    <source>
        <dbReference type="Proteomes" id="UP001642483"/>
    </source>
</evidence>
<dbReference type="PANTHER" id="PTHR12894:SF27">
    <property type="entry name" value="TRANSFORMING GROWTH FACTOR-BETA RECEPTOR-ASSOCIATED PROTEIN 1"/>
    <property type="match status" value="1"/>
</dbReference>
<dbReference type="Proteomes" id="UP001642483">
    <property type="component" value="Unassembled WGS sequence"/>
</dbReference>
<dbReference type="EMBL" id="CAWYQH010000141">
    <property type="protein sequence ID" value="CAK8694453.1"/>
    <property type="molecule type" value="Genomic_DNA"/>
</dbReference>
<proteinExistence type="predicted"/>
<evidence type="ECO:0000313" key="7">
    <source>
        <dbReference type="EMBL" id="CAK8694453.1"/>
    </source>
</evidence>
<dbReference type="InterPro" id="IPR019453">
    <property type="entry name" value="VPS39/TGFA1_Znf"/>
</dbReference>
<keyword evidence="8" id="KW-1185">Reference proteome</keyword>
<evidence type="ECO:0000256" key="1">
    <source>
        <dbReference type="ARBA" id="ARBA00004496"/>
    </source>
</evidence>
<dbReference type="Pfam" id="PF10367">
    <property type="entry name" value="zf-Vps39_C"/>
    <property type="match status" value="1"/>
</dbReference>
<evidence type="ECO:0000256" key="3">
    <source>
        <dbReference type="ARBA" id="ARBA00022490"/>
    </source>
</evidence>
<dbReference type="Pfam" id="PF00780">
    <property type="entry name" value="CNH"/>
    <property type="match status" value="1"/>
</dbReference>
<name>A0ABP0GT06_CLALP</name>
<keyword evidence="2" id="KW-0813">Transport</keyword>
<feature type="repeat" description="CHCR" evidence="5">
    <location>
        <begin position="599"/>
        <end position="775"/>
    </location>
</feature>
<dbReference type="InterPro" id="IPR032914">
    <property type="entry name" value="Vam6/VPS39/TRAP1"/>
</dbReference>
<sequence length="918" mass="103774">MRCLFSSDQTSIKMGVKIFDLQLLVGRENIMGDKPRVCIESIETCGKNLYIGTNDCFIHHYVLQFPNSENSDRQTASVRQQSHKHIGMKKPVIQIKAASALNHLLINCDSTLVLLSMLDLNISTAVSGKIKNVNKFCVNQRPQNRNPFSVEICVSFLKRKVLQIYQVHKDHVVPMQELSLSETPRNLSVDGWHACIGTNSSYMMVNFETGIKQELFPMAEDLKNLRMVSRVGPSEFLITATNGLGVFVSTDGTSNRPPLQWSEGVFAAELAHPFIIALDDEFLTVHSLLDQQQKQSVSFQGGSFVAQCSGGMVLVCTPKDVFLLMPVPLQTQLSAMINDGQVDEALALLEASKRKLTAEKFTFMMNRVYCMSGFVRFQENNFDDAMSLFGEGCMDPRELISLFPTILPESSNFKRAVPPMHDIADIRQMCSNDKAQILECQEFLAVYLEVICDELCSYAMSKSNAPKYINGMESFALDNLVSDVIYSTIVLFAQLKKAEELQLFVEQNSGNDTKKPLLDMIHPEDCVKLIKTLNDCGCYHVCALIYLKCGDVDNAMKLWHSISSNELTDPAFPGLLYVAEHLAEFCQNQELLWQNAEWILQQDQSIGVQIFTSEKQYFKDNMQPDDVVNFLHEYPDAVLEYLHHLVMVEKIEKEKFHTHLAVLSLDKVLSLKSSKLNTDSEVVLARKKLQDVLNHSDLFRIHLLLGKIKDTNLYQEQVILHGKLGQHDKALEILVQKEKNPSAAKDYCLCHSQEDAVFQKELFHILLSVYFQDISATKGVTSSTAAVIDLLNTQSEDFESERVLHLLPANWSVSVLTKFLNNCIRHPLHTCRNKHIEYMLQKAQILQLQRELSEIRSSPVTIHDGKICQVCNKLISEGAFTRYPNGIVVHTHCGKDKHICPVTGKVFKMKKSQSNPDF</sequence>
<feature type="domain" description="CNH" evidence="6">
    <location>
        <begin position="36"/>
        <end position="312"/>
    </location>
</feature>
<evidence type="ECO:0000256" key="2">
    <source>
        <dbReference type="ARBA" id="ARBA00022448"/>
    </source>
</evidence>
<comment type="caution">
    <text evidence="7">The sequence shown here is derived from an EMBL/GenBank/DDBJ whole genome shotgun (WGS) entry which is preliminary data.</text>
</comment>
<gene>
    <name evidence="7" type="ORF">CVLEPA_LOCUS27823</name>
</gene>
<protein>
    <recommendedName>
        <fullName evidence="6">CNH domain-containing protein</fullName>
    </recommendedName>
</protein>
<accession>A0ABP0GT06</accession>
<evidence type="ECO:0000259" key="6">
    <source>
        <dbReference type="PROSITE" id="PS50219"/>
    </source>
</evidence>
<dbReference type="InterPro" id="IPR000547">
    <property type="entry name" value="Clathrin_H-chain/VPS_repeat"/>
</dbReference>
<comment type="subcellular location">
    <subcellularLocation>
        <location evidence="1">Cytoplasm</location>
    </subcellularLocation>
</comment>
<evidence type="ECO:0000256" key="5">
    <source>
        <dbReference type="PROSITE-ProRule" id="PRU01006"/>
    </source>
</evidence>
<keyword evidence="3" id="KW-0963">Cytoplasm</keyword>